<evidence type="ECO:0000313" key="1">
    <source>
        <dbReference type="EMBL" id="JAE03932.1"/>
    </source>
</evidence>
<dbReference type="AlphaFoldDB" id="A0A0A9EV14"/>
<dbReference type="EMBL" id="GBRH01193964">
    <property type="protein sequence ID" value="JAE03932.1"/>
    <property type="molecule type" value="Transcribed_RNA"/>
</dbReference>
<organism evidence="1">
    <name type="scientific">Arundo donax</name>
    <name type="common">Giant reed</name>
    <name type="synonym">Donax arundinaceus</name>
    <dbReference type="NCBI Taxonomy" id="35708"/>
    <lineage>
        <taxon>Eukaryota</taxon>
        <taxon>Viridiplantae</taxon>
        <taxon>Streptophyta</taxon>
        <taxon>Embryophyta</taxon>
        <taxon>Tracheophyta</taxon>
        <taxon>Spermatophyta</taxon>
        <taxon>Magnoliopsida</taxon>
        <taxon>Liliopsida</taxon>
        <taxon>Poales</taxon>
        <taxon>Poaceae</taxon>
        <taxon>PACMAD clade</taxon>
        <taxon>Arundinoideae</taxon>
        <taxon>Arundineae</taxon>
        <taxon>Arundo</taxon>
    </lineage>
</organism>
<sequence length="31" mass="3533">MSCITSPKYDLSIIRITLSELLHECLIVQGR</sequence>
<proteinExistence type="predicted"/>
<accession>A0A0A9EV14</accession>
<reference evidence="1" key="2">
    <citation type="journal article" date="2015" name="Data Brief">
        <title>Shoot transcriptome of the giant reed, Arundo donax.</title>
        <authorList>
            <person name="Barrero R.A."/>
            <person name="Guerrero F.D."/>
            <person name="Moolhuijzen P."/>
            <person name="Goolsby J.A."/>
            <person name="Tidwell J."/>
            <person name="Bellgard S.E."/>
            <person name="Bellgard M.I."/>
        </authorList>
    </citation>
    <scope>NUCLEOTIDE SEQUENCE</scope>
    <source>
        <tissue evidence="1">Shoot tissue taken approximately 20 cm above the soil surface</tissue>
    </source>
</reference>
<protein>
    <submittedName>
        <fullName evidence="1">Uncharacterized protein</fullName>
    </submittedName>
</protein>
<name>A0A0A9EV14_ARUDO</name>
<reference evidence="1" key="1">
    <citation type="submission" date="2014-09" db="EMBL/GenBank/DDBJ databases">
        <authorList>
            <person name="Magalhaes I.L.F."/>
            <person name="Oliveira U."/>
            <person name="Santos F.R."/>
            <person name="Vidigal T.H.D.A."/>
            <person name="Brescovit A.D."/>
            <person name="Santos A.J."/>
        </authorList>
    </citation>
    <scope>NUCLEOTIDE SEQUENCE</scope>
    <source>
        <tissue evidence="1">Shoot tissue taken approximately 20 cm above the soil surface</tissue>
    </source>
</reference>